<dbReference type="Pfam" id="PF01321">
    <property type="entry name" value="Creatinase_N"/>
    <property type="match status" value="1"/>
</dbReference>
<evidence type="ECO:0000259" key="4">
    <source>
        <dbReference type="Pfam" id="PF00557"/>
    </source>
</evidence>
<evidence type="ECO:0000313" key="7">
    <source>
        <dbReference type="Proteomes" id="UP000826254"/>
    </source>
</evidence>
<dbReference type="Proteomes" id="UP000826254">
    <property type="component" value="Chromosome"/>
</dbReference>
<feature type="domain" description="Creatinase N-terminal" evidence="5">
    <location>
        <begin position="7"/>
        <end position="144"/>
    </location>
</feature>
<dbReference type="RefSeq" id="WP_222607947.1">
    <property type="nucleotide sequence ID" value="NZ_CP081958.1"/>
</dbReference>
<feature type="domain" description="Peptidase M24" evidence="4">
    <location>
        <begin position="153"/>
        <end position="385"/>
    </location>
</feature>
<dbReference type="Gene3D" id="3.40.350.10">
    <property type="entry name" value="Creatinase/prolidase N-terminal domain"/>
    <property type="match status" value="1"/>
</dbReference>
<dbReference type="AlphaFoldDB" id="A0A8T8WEI9"/>
<dbReference type="InterPro" id="IPR050659">
    <property type="entry name" value="Peptidase_M24B"/>
</dbReference>
<evidence type="ECO:0000259" key="5">
    <source>
        <dbReference type="Pfam" id="PF01321"/>
    </source>
</evidence>
<name>A0A8T8WEI9_9EURY</name>
<dbReference type="Gene3D" id="3.90.230.10">
    <property type="entry name" value="Creatinase/methionine aminopeptidase superfamily"/>
    <property type="match status" value="1"/>
</dbReference>
<dbReference type="InterPro" id="IPR000994">
    <property type="entry name" value="Pept_M24"/>
</dbReference>
<dbReference type="InterPro" id="IPR000587">
    <property type="entry name" value="Creatinase_N"/>
</dbReference>
<dbReference type="PANTHER" id="PTHR46112:SF2">
    <property type="entry name" value="XAA-PRO AMINOPEPTIDASE P-RELATED"/>
    <property type="match status" value="1"/>
</dbReference>
<comment type="similarity">
    <text evidence="3">Belongs to the peptidase M24B family.</text>
</comment>
<dbReference type="SUPFAM" id="SSF55920">
    <property type="entry name" value="Creatinase/aminopeptidase"/>
    <property type="match status" value="1"/>
</dbReference>
<organism evidence="6 7">
    <name type="scientific">Halobaculum magnesiiphilum</name>
    <dbReference type="NCBI Taxonomy" id="1017351"/>
    <lineage>
        <taxon>Archaea</taxon>
        <taxon>Methanobacteriati</taxon>
        <taxon>Methanobacteriota</taxon>
        <taxon>Stenosarchaea group</taxon>
        <taxon>Halobacteria</taxon>
        <taxon>Halobacteriales</taxon>
        <taxon>Haloferacaceae</taxon>
        <taxon>Halobaculum</taxon>
    </lineage>
</organism>
<accession>A0A8T8WEI9</accession>
<dbReference type="PROSITE" id="PS00491">
    <property type="entry name" value="PROLINE_PEPTIDASE"/>
    <property type="match status" value="1"/>
</dbReference>
<protein>
    <submittedName>
        <fullName evidence="6">Xaa-Pro peptidase family protein</fullName>
    </submittedName>
</protein>
<evidence type="ECO:0000313" key="6">
    <source>
        <dbReference type="EMBL" id="QZP38144.1"/>
    </source>
</evidence>
<dbReference type="GeneID" id="67177075"/>
<dbReference type="EMBL" id="CP081958">
    <property type="protein sequence ID" value="QZP38144.1"/>
    <property type="molecule type" value="Genomic_DNA"/>
</dbReference>
<evidence type="ECO:0000256" key="1">
    <source>
        <dbReference type="ARBA" id="ARBA00022723"/>
    </source>
</evidence>
<keyword evidence="2" id="KW-0378">Hydrolase</keyword>
<keyword evidence="1 3" id="KW-0479">Metal-binding</keyword>
<dbReference type="Pfam" id="PF00557">
    <property type="entry name" value="Peptidase_M24"/>
    <property type="match status" value="1"/>
</dbReference>
<reference evidence="6 7" key="1">
    <citation type="journal article" date="2021" name="Int. J. Syst. Evol. Microbiol.">
        <title>Halobaculum halophilum sp. nov. and Halobaculum salinum sp. nov., isolated from salt lake and saline soil.</title>
        <authorList>
            <person name="Cui H.L."/>
            <person name="Shi X.W."/>
            <person name="Yin X.M."/>
            <person name="Yang X.Y."/>
            <person name="Hou J."/>
            <person name="Zhu L."/>
        </authorList>
    </citation>
    <scope>NUCLEOTIDE SEQUENCE [LARGE SCALE GENOMIC DNA]</scope>
    <source>
        <strain evidence="6 7">NBRC 109044</strain>
    </source>
</reference>
<dbReference type="InterPro" id="IPR001131">
    <property type="entry name" value="Peptidase_M24B_aminopep-P_CS"/>
</dbReference>
<dbReference type="PANTHER" id="PTHR46112">
    <property type="entry name" value="AMINOPEPTIDASE"/>
    <property type="match status" value="1"/>
</dbReference>
<sequence length="402" mass="42720">MTRSLVALDDLLAATDADAYCIDAGSDDSNQLYLSGFDAPDPFFTAYTGDELAVLVSGLEYGRAKKESHADTVGRLSTYDYAERAAEEGQAAAQAGVYADFLADLEVESTLVPERFPVGVADALREAGIAVDVDRDDVIETVRATKTEEELDAVRRATDANETAMAAAEELIAAADVADDGTLVIEEREGGEDGGKTSLTSERVKEEIEVTLLRHGCALDETIVSCGADAADPHDRGSGPLEAGESIIVDIFPREKASKYHSDMTRTFAKGEASDTIAEWFALTEKALEAALDAVEPGATGAEVHAAACDVYEDTGHPTLRSDPDTETGFIHSTGHGVGLDVHERPGLNPRGEELEPGHVITVEPGLYDPDVGGVRIEDIVIVTEDGYENLTGDYPVELVVE</sequence>
<dbReference type="InterPro" id="IPR029149">
    <property type="entry name" value="Creatin/AminoP/Spt16_N"/>
</dbReference>
<evidence type="ECO:0000256" key="2">
    <source>
        <dbReference type="ARBA" id="ARBA00022801"/>
    </source>
</evidence>
<dbReference type="KEGG" id="hmp:K6T50_02995"/>
<dbReference type="InterPro" id="IPR036005">
    <property type="entry name" value="Creatinase/aminopeptidase-like"/>
</dbReference>
<dbReference type="GO" id="GO:0046872">
    <property type="term" value="F:metal ion binding"/>
    <property type="evidence" value="ECO:0007669"/>
    <property type="project" value="UniProtKB-KW"/>
</dbReference>
<dbReference type="GO" id="GO:0016787">
    <property type="term" value="F:hydrolase activity"/>
    <property type="evidence" value="ECO:0007669"/>
    <property type="project" value="UniProtKB-KW"/>
</dbReference>
<gene>
    <name evidence="6" type="ORF">K6T50_02995</name>
</gene>
<evidence type="ECO:0000256" key="3">
    <source>
        <dbReference type="RuleBase" id="RU000590"/>
    </source>
</evidence>
<proteinExistence type="inferred from homology"/>
<keyword evidence="7" id="KW-1185">Reference proteome</keyword>